<dbReference type="EMBL" id="QGUB01000001">
    <property type="protein sequence ID" value="PWW48993.1"/>
    <property type="molecule type" value="Genomic_DNA"/>
</dbReference>
<dbReference type="OrthoDB" id="9181370at2"/>
<feature type="transmembrane region" description="Helical" evidence="2">
    <location>
        <begin position="46"/>
        <end position="64"/>
    </location>
</feature>
<dbReference type="AlphaFoldDB" id="A0A317RGP0"/>
<gene>
    <name evidence="4" type="ORF">DFR36_101504</name>
</gene>
<feature type="domain" description="SPOR" evidence="3">
    <location>
        <begin position="226"/>
        <end position="304"/>
    </location>
</feature>
<dbReference type="RefSeq" id="WP_110011960.1">
    <property type="nucleotide sequence ID" value="NZ_QGUB01000001.1"/>
</dbReference>
<evidence type="ECO:0000313" key="4">
    <source>
        <dbReference type="EMBL" id="PWW48993.1"/>
    </source>
</evidence>
<dbReference type="InterPro" id="IPR036680">
    <property type="entry name" value="SPOR-like_sf"/>
</dbReference>
<dbReference type="GO" id="GO:0030428">
    <property type="term" value="C:cell septum"/>
    <property type="evidence" value="ECO:0007669"/>
    <property type="project" value="TreeGrafter"/>
</dbReference>
<sequence>MAFFKFRWPGKQRPADGGKPARRSARAPQPPAPSIEEMRRRARHRLIGAAVLVLAAIVGFPLVFDTQPRPIPVNVAIDIPDRHKVAPLVVPQPATDAEQPAGAPPAAAGLDDGEELLSTAAPTPSAAPAPAATAKPADKTPAAPESRPASAPPAPQEPRAEARAEPPVRAEAKAEPKPAPEPARPEPRPARADEAARARALLEGRDPVAAVAAAASPAAAAPRPETPDAGRFVVQVGAFADTAKAQETRERLERAGLKTYTQVVQTKDGARTRVRLGPFGSRAEAERAAERARGAGLAGTVLAL</sequence>
<evidence type="ECO:0000256" key="2">
    <source>
        <dbReference type="SAM" id="Phobius"/>
    </source>
</evidence>
<dbReference type="GO" id="GO:0032153">
    <property type="term" value="C:cell division site"/>
    <property type="evidence" value="ECO:0007669"/>
    <property type="project" value="TreeGrafter"/>
</dbReference>
<keyword evidence="5" id="KW-1185">Reference proteome</keyword>
<dbReference type="Gene3D" id="3.30.70.1070">
    <property type="entry name" value="Sporulation related repeat"/>
    <property type="match status" value="1"/>
</dbReference>
<keyword evidence="2" id="KW-0812">Transmembrane</keyword>
<keyword evidence="2" id="KW-0472">Membrane</keyword>
<dbReference type="Proteomes" id="UP000246483">
    <property type="component" value="Unassembled WGS sequence"/>
</dbReference>
<evidence type="ECO:0000256" key="1">
    <source>
        <dbReference type="SAM" id="MobiDB-lite"/>
    </source>
</evidence>
<keyword evidence="2" id="KW-1133">Transmembrane helix</keyword>
<feature type="region of interest" description="Disordered" evidence="1">
    <location>
        <begin position="1"/>
        <end position="36"/>
    </location>
</feature>
<feature type="compositionally biased region" description="Low complexity" evidence="1">
    <location>
        <begin position="118"/>
        <end position="149"/>
    </location>
</feature>
<dbReference type="PROSITE" id="PS51724">
    <property type="entry name" value="SPOR"/>
    <property type="match status" value="1"/>
</dbReference>
<dbReference type="GO" id="GO:0032506">
    <property type="term" value="P:cytokinetic process"/>
    <property type="evidence" value="ECO:0007669"/>
    <property type="project" value="TreeGrafter"/>
</dbReference>
<name>A0A317RGP0_9BURK</name>
<evidence type="ECO:0000259" key="3">
    <source>
        <dbReference type="PROSITE" id="PS51724"/>
    </source>
</evidence>
<dbReference type="GO" id="GO:0042834">
    <property type="term" value="F:peptidoglycan binding"/>
    <property type="evidence" value="ECO:0007669"/>
    <property type="project" value="InterPro"/>
</dbReference>
<evidence type="ECO:0000313" key="5">
    <source>
        <dbReference type="Proteomes" id="UP000246483"/>
    </source>
</evidence>
<dbReference type="SUPFAM" id="SSF110997">
    <property type="entry name" value="Sporulation related repeat"/>
    <property type="match status" value="1"/>
</dbReference>
<comment type="caution">
    <text evidence="4">The sequence shown here is derived from an EMBL/GenBank/DDBJ whole genome shotgun (WGS) entry which is preliminary data.</text>
</comment>
<dbReference type="PANTHER" id="PTHR38687">
    <property type="entry name" value="CELL DIVISION PROTEIN DEDD-RELATED"/>
    <property type="match status" value="1"/>
</dbReference>
<dbReference type="Pfam" id="PF05036">
    <property type="entry name" value="SPOR"/>
    <property type="match status" value="1"/>
</dbReference>
<protein>
    <submittedName>
        <fullName evidence="4">DedD protein</fullName>
    </submittedName>
</protein>
<dbReference type="PANTHER" id="PTHR38687:SF1">
    <property type="entry name" value="CELL DIVISION PROTEIN DEDD"/>
    <property type="match status" value="1"/>
</dbReference>
<feature type="compositionally biased region" description="Basic and acidic residues" evidence="1">
    <location>
        <begin position="158"/>
        <end position="195"/>
    </location>
</feature>
<organism evidence="4 5">
    <name type="scientific">Melaminivora alkalimesophila</name>
    <dbReference type="NCBI Taxonomy" id="1165852"/>
    <lineage>
        <taxon>Bacteria</taxon>
        <taxon>Pseudomonadati</taxon>
        <taxon>Pseudomonadota</taxon>
        <taxon>Betaproteobacteria</taxon>
        <taxon>Burkholderiales</taxon>
        <taxon>Comamonadaceae</taxon>
        <taxon>Melaminivora</taxon>
    </lineage>
</organism>
<reference evidence="4 5" key="1">
    <citation type="submission" date="2018-05" db="EMBL/GenBank/DDBJ databases">
        <title>Genomic Encyclopedia of Type Strains, Phase IV (KMG-IV): sequencing the most valuable type-strain genomes for metagenomic binning, comparative biology and taxonomic classification.</title>
        <authorList>
            <person name="Goeker M."/>
        </authorList>
    </citation>
    <scope>NUCLEOTIDE SEQUENCE [LARGE SCALE GENOMIC DNA]</scope>
    <source>
        <strain evidence="4 5">DSM 26006</strain>
    </source>
</reference>
<accession>A0A317RGP0</accession>
<proteinExistence type="predicted"/>
<feature type="region of interest" description="Disordered" evidence="1">
    <location>
        <begin position="118"/>
        <end position="195"/>
    </location>
</feature>
<dbReference type="InterPro" id="IPR052521">
    <property type="entry name" value="Cell_div_SPOR-domain"/>
</dbReference>
<dbReference type="InterPro" id="IPR007730">
    <property type="entry name" value="SPOR-like_dom"/>
</dbReference>